<dbReference type="OMA" id="HISSMTH"/>
<feature type="compositionally biased region" description="Polar residues" evidence="7">
    <location>
        <begin position="109"/>
        <end position="120"/>
    </location>
</feature>
<dbReference type="InterPro" id="IPR007219">
    <property type="entry name" value="XnlR_reg_dom"/>
</dbReference>
<dbReference type="CDD" id="cd00067">
    <property type="entry name" value="GAL4"/>
    <property type="match status" value="1"/>
</dbReference>
<dbReference type="OrthoDB" id="2595934at2759"/>
<reference evidence="10" key="1">
    <citation type="journal article" date="2017" name="Nat. Ecol. Evol.">
        <title>Genome expansion and lineage-specific genetic innovations in the forest pathogenic fungi Armillaria.</title>
        <authorList>
            <person name="Sipos G."/>
            <person name="Prasanna A.N."/>
            <person name="Walter M.C."/>
            <person name="O'Connor E."/>
            <person name="Balint B."/>
            <person name="Krizsan K."/>
            <person name="Kiss B."/>
            <person name="Hess J."/>
            <person name="Varga T."/>
            <person name="Slot J."/>
            <person name="Riley R."/>
            <person name="Boka B."/>
            <person name="Rigling D."/>
            <person name="Barry K."/>
            <person name="Lee J."/>
            <person name="Mihaltcheva S."/>
            <person name="LaButti K."/>
            <person name="Lipzen A."/>
            <person name="Waldron R."/>
            <person name="Moloney N.M."/>
            <person name="Sperisen C."/>
            <person name="Kredics L."/>
            <person name="Vagvoelgyi C."/>
            <person name="Patrignani A."/>
            <person name="Fitzpatrick D."/>
            <person name="Nagy I."/>
            <person name="Doyle S."/>
            <person name="Anderson J.B."/>
            <person name="Grigoriev I.V."/>
            <person name="Gueldener U."/>
            <person name="Muensterkoetter M."/>
            <person name="Nagy L.G."/>
        </authorList>
    </citation>
    <scope>NUCLEOTIDE SEQUENCE [LARGE SCALE GENOMIC DNA]</scope>
    <source>
        <strain evidence="10">C18/9</strain>
    </source>
</reference>
<dbReference type="AlphaFoldDB" id="A0A284R198"/>
<evidence type="ECO:0000256" key="1">
    <source>
        <dbReference type="ARBA" id="ARBA00004123"/>
    </source>
</evidence>
<dbReference type="GO" id="GO:0000976">
    <property type="term" value="F:transcription cis-regulatory region binding"/>
    <property type="evidence" value="ECO:0007669"/>
    <property type="project" value="TreeGrafter"/>
</dbReference>
<evidence type="ECO:0000256" key="5">
    <source>
        <dbReference type="ARBA" id="ARBA00023163"/>
    </source>
</evidence>
<dbReference type="SUPFAM" id="SSF57701">
    <property type="entry name" value="Zn2/Cys6 DNA-binding domain"/>
    <property type="match status" value="1"/>
</dbReference>
<evidence type="ECO:0000256" key="2">
    <source>
        <dbReference type="ARBA" id="ARBA00022723"/>
    </source>
</evidence>
<evidence type="ECO:0000256" key="7">
    <source>
        <dbReference type="SAM" id="MobiDB-lite"/>
    </source>
</evidence>
<feature type="domain" description="Zn(2)-C6 fungal-type" evidence="8">
    <location>
        <begin position="31"/>
        <end position="66"/>
    </location>
</feature>
<dbReference type="PROSITE" id="PS50048">
    <property type="entry name" value="ZN2_CY6_FUNGAL_2"/>
    <property type="match status" value="1"/>
</dbReference>
<dbReference type="CDD" id="cd12148">
    <property type="entry name" value="fungal_TF_MHR"/>
    <property type="match status" value="1"/>
</dbReference>
<dbReference type="Proteomes" id="UP000219338">
    <property type="component" value="Unassembled WGS sequence"/>
</dbReference>
<accession>A0A284R198</accession>
<sequence length="661" mass="73048">MKRSRDTKALPTEDGVESSSRSRSKRSKVQACSSCRKHKTRCEVLDLERSVVRCHRCNVLKLECSYEGMDKSVFAPEPSVAKSSPGSSAEGPTIQSAYDLGVASRLLNSGTTSGSPSTIADSPLATGSDVDKEFPNPDNMWSFVPHRLDWCAPLMAMQELARQPQEDKFHTSAMNDHSLSSILSQAEIDHLITLFSVNYTPWLNFSLTREGTTPFLDLVCCTVASRYLDASTRDLVAPRLQRLAEDTIAHMIFNPELFESQETIKGLIILSLWTPICGPSKGGGRDGRMLISMAVSMALNLGLSDASATAISIREKLPYDQAALDEATNKARLWVTLSITESMLCIGTRRTPQSRRSPSDMSIFPILSPSNTSEGRDLRIRLLAEIYNATEQGMAVEFATREDMEAWYNGVSNSLALMDRLYRLILPLSVVLSHEKFYYHMLLLLLQGVRLLVLYHAIQLARRAVLDADGGVSLFWFLEVKPHGLNIVTIWGKECLSMGEALLVSLLQAEKTLLPTTPDITFMMMAFAGALIVGVKFLMVDKVGIELLGSGDALLEQSYQLLSQVAFSQDHAAQRCSALLQAFHASWIKRQKKELNLLGPLSAFHQSGTHFPTSGVATEEDGVEAPDPAMFQDIQFWSTLFGGDSSADSFYPQSNMRETYN</sequence>
<evidence type="ECO:0000256" key="6">
    <source>
        <dbReference type="ARBA" id="ARBA00023242"/>
    </source>
</evidence>
<dbReference type="Gene3D" id="4.10.240.10">
    <property type="entry name" value="Zn(2)-C6 fungal-type DNA-binding domain"/>
    <property type="match status" value="1"/>
</dbReference>
<dbReference type="PANTHER" id="PTHR31845">
    <property type="entry name" value="FINGER DOMAIN PROTEIN, PUTATIVE-RELATED"/>
    <property type="match status" value="1"/>
</dbReference>
<dbReference type="GO" id="GO:0006351">
    <property type="term" value="P:DNA-templated transcription"/>
    <property type="evidence" value="ECO:0007669"/>
    <property type="project" value="InterPro"/>
</dbReference>
<keyword evidence="5" id="KW-0804">Transcription</keyword>
<keyword evidence="10" id="KW-1185">Reference proteome</keyword>
<dbReference type="InterPro" id="IPR036864">
    <property type="entry name" value="Zn2-C6_fun-type_DNA-bd_sf"/>
</dbReference>
<feature type="region of interest" description="Disordered" evidence="7">
    <location>
        <begin position="109"/>
        <end position="131"/>
    </location>
</feature>
<feature type="region of interest" description="Disordered" evidence="7">
    <location>
        <begin position="1"/>
        <end position="30"/>
    </location>
</feature>
<dbReference type="InterPro" id="IPR001138">
    <property type="entry name" value="Zn2Cys6_DnaBD"/>
</dbReference>
<evidence type="ECO:0000259" key="8">
    <source>
        <dbReference type="PROSITE" id="PS50048"/>
    </source>
</evidence>
<dbReference type="PROSITE" id="PS00463">
    <property type="entry name" value="ZN2_CY6_FUNGAL_1"/>
    <property type="match status" value="1"/>
</dbReference>
<dbReference type="SMART" id="SM00906">
    <property type="entry name" value="Fungal_trans"/>
    <property type="match status" value="1"/>
</dbReference>
<evidence type="ECO:0000256" key="3">
    <source>
        <dbReference type="ARBA" id="ARBA00023015"/>
    </source>
</evidence>
<dbReference type="PANTHER" id="PTHR31845:SF17">
    <property type="entry name" value="ZN(II)2CYS6 TRANSCRIPTION FACTOR (EUROFUNG)"/>
    <property type="match status" value="1"/>
</dbReference>
<evidence type="ECO:0000313" key="10">
    <source>
        <dbReference type="Proteomes" id="UP000219338"/>
    </source>
</evidence>
<keyword evidence="6" id="KW-0539">Nucleus</keyword>
<name>A0A284R198_ARMOS</name>
<dbReference type="GO" id="GO:0000981">
    <property type="term" value="F:DNA-binding transcription factor activity, RNA polymerase II-specific"/>
    <property type="evidence" value="ECO:0007669"/>
    <property type="project" value="InterPro"/>
</dbReference>
<dbReference type="EMBL" id="FUEG01000003">
    <property type="protein sequence ID" value="SJL02488.1"/>
    <property type="molecule type" value="Genomic_DNA"/>
</dbReference>
<keyword evidence="4" id="KW-0238">DNA-binding</keyword>
<dbReference type="InterPro" id="IPR051089">
    <property type="entry name" value="prtT"/>
</dbReference>
<evidence type="ECO:0000313" key="9">
    <source>
        <dbReference type="EMBL" id="SJL02488.1"/>
    </source>
</evidence>
<organism evidence="9 10">
    <name type="scientific">Armillaria ostoyae</name>
    <name type="common">Armillaria root rot fungus</name>
    <dbReference type="NCBI Taxonomy" id="47428"/>
    <lineage>
        <taxon>Eukaryota</taxon>
        <taxon>Fungi</taxon>
        <taxon>Dikarya</taxon>
        <taxon>Basidiomycota</taxon>
        <taxon>Agaricomycotina</taxon>
        <taxon>Agaricomycetes</taxon>
        <taxon>Agaricomycetidae</taxon>
        <taxon>Agaricales</taxon>
        <taxon>Marasmiineae</taxon>
        <taxon>Physalacriaceae</taxon>
        <taxon>Armillaria</taxon>
    </lineage>
</organism>
<protein>
    <recommendedName>
        <fullName evidence="8">Zn(2)-C6 fungal-type domain-containing protein</fullName>
    </recommendedName>
</protein>
<proteinExistence type="predicted"/>
<keyword evidence="3" id="KW-0805">Transcription regulation</keyword>
<dbReference type="GO" id="GO:0008270">
    <property type="term" value="F:zinc ion binding"/>
    <property type="evidence" value="ECO:0007669"/>
    <property type="project" value="InterPro"/>
</dbReference>
<keyword evidence="2" id="KW-0479">Metal-binding</keyword>
<dbReference type="GO" id="GO:0005634">
    <property type="term" value="C:nucleus"/>
    <property type="evidence" value="ECO:0007669"/>
    <property type="project" value="UniProtKB-SubCell"/>
</dbReference>
<dbReference type="STRING" id="47428.A0A284R198"/>
<comment type="subcellular location">
    <subcellularLocation>
        <location evidence="1">Nucleus</location>
    </subcellularLocation>
</comment>
<gene>
    <name evidence="9" type="ORF">ARMOST_05816</name>
</gene>
<evidence type="ECO:0000256" key="4">
    <source>
        <dbReference type="ARBA" id="ARBA00023125"/>
    </source>
</evidence>